<dbReference type="SUPFAM" id="SSF53822">
    <property type="entry name" value="Periplasmic binding protein-like I"/>
    <property type="match status" value="1"/>
</dbReference>
<dbReference type="Gene3D" id="3.40.50.2300">
    <property type="match status" value="2"/>
</dbReference>
<evidence type="ECO:0000256" key="4">
    <source>
        <dbReference type="ARBA" id="ARBA00022729"/>
    </source>
</evidence>
<comment type="function">
    <text evidence="6">Part of the ABC transporter complex LsrABCD involved in autoinducer 2 (AI-2) import. Binds AI-2 and delivers it to the LsrC and LsrD permeases.</text>
</comment>
<dbReference type="OrthoDB" id="9795981at2"/>
<dbReference type="PROSITE" id="PS51257">
    <property type="entry name" value="PROKAR_LIPOPROTEIN"/>
    <property type="match status" value="1"/>
</dbReference>
<dbReference type="GO" id="GO:0030246">
    <property type="term" value="F:carbohydrate binding"/>
    <property type="evidence" value="ECO:0007669"/>
    <property type="project" value="TreeGrafter"/>
</dbReference>
<accession>A0A1M4Y7B9</accession>
<gene>
    <name evidence="9" type="ORF">SAMN05444392_10688</name>
</gene>
<dbReference type="Pfam" id="PF13407">
    <property type="entry name" value="Peripla_BP_4"/>
    <property type="match status" value="1"/>
</dbReference>
<dbReference type="CDD" id="cd20003">
    <property type="entry name" value="PBP1_LsrB_Quorum_Sensing"/>
    <property type="match status" value="1"/>
</dbReference>
<dbReference type="EMBL" id="FQVL01000006">
    <property type="protein sequence ID" value="SHF01661.1"/>
    <property type="molecule type" value="Genomic_DNA"/>
</dbReference>
<feature type="chain" id="PRO_5038597308" description="Autoinducer 2-binding protein LsrB" evidence="7">
    <location>
        <begin position="23"/>
        <end position="339"/>
    </location>
</feature>
<dbReference type="InterPro" id="IPR050555">
    <property type="entry name" value="Bact_Solute-Bind_Prot2"/>
</dbReference>
<dbReference type="AlphaFoldDB" id="A0A1M4Y7B9"/>
<comment type="subunit">
    <text evidence="2">The complex is composed of two ATP-binding proteins (LsrA), two transmembrane proteins (LsrC and LsrD) and a solute-binding protein (LsrB).</text>
</comment>
<dbReference type="InterPro" id="IPR028082">
    <property type="entry name" value="Peripla_BP_I"/>
</dbReference>
<evidence type="ECO:0000256" key="1">
    <source>
        <dbReference type="ARBA" id="ARBA00004196"/>
    </source>
</evidence>
<dbReference type="Proteomes" id="UP000184476">
    <property type="component" value="Unassembled WGS sequence"/>
</dbReference>
<proteinExistence type="predicted"/>
<dbReference type="InterPro" id="IPR025997">
    <property type="entry name" value="SBP_2_dom"/>
</dbReference>
<evidence type="ECO:0000256" key="7">
    <source>
        <dbReference type="SAM" id="SignalP"/>
    </source>
</evidence>
<evidence type="ECO:0000259" key="8">
    <source>
        <dbReference type="Pfam" id="PF13407"/>
    </source>
</evidence>
<keyword evidence="10" id="KW-1185">Reference proteome</keyword>
<comment type="subcellular location">
    <subcellularLocation>
        <location evidence="1">Cell envelope</location>
    </subcellularLocation>
</comment>
<dbReference type="PANTHER" id="PTHR30036:SF8">
    <property type="entry name" value="ABC-TYPE SUGAR TRANSPORT SYSTEM PERIPLASMIC COMPONENT-LIKE PROTEIN"/>
    <property type="match status" value="1"/>
</dbReference>
<sequence>MNNWFKRIGFLFIVACFVWTTAACSMTSDTTKKEQKGPYQIGMLPKFTSDPYFKAVNEGAQTAAKELGVNLDFNGPVNADVSQQADIINRWTQKQYDAITVSANDQDALIPALQDAKKKGIKTSTFDADVKKDGRDVFLMPVTFEDMGKTMVDMMAKQTGGKGNFLVVTAVLTAPNQNAWIEEMKKYMKEKYPDMKIAAILPGNEDLAQSRNVALNYLRSHPDTAGVFCVTGIATPGVAEAVEQLGLKGKVVVTGLGVPNLVRKYIKSGTIKEVCLWDPKNLGYATIQLVKAQLDGKLDSKSGYFQAGKLGKLKFVDDSILLLGPPTVFNKDNIDQFNF</sequence>
<name>A0A1M4Y7B9_9BACL</name>
<evidence type="ECO:0000256" key="3">
    <source>
        <dbReference type="ARBA" id="ARBA00014452"/>
    </source>
</evidence>
<evidence type="ECO:0000256" key="6">
    <source>
        <dbReference type="ARBA" id="ARBA00025060"/>
    </source>
</evidence>
<dbReference type="InterPro" id="IPR030159">
    <property type="entry name" value="LsrB"/>
</dbReference>
<dbReference type="RefSeq" id="WP_084731459.1">
    <property type="nucleotide sequence ID" value="NZ_FQVL01000006.1"/>
</dbReference>
<protein>
    <recommendedName>
        <fullName evidence="3">Autoinducer 2-binding protein LsrB</fullName>
    </recommendedName>
</protein>
<evidence type="ECO:0000256" key="2">
    <source>
        <dbReference type="ARBA" id="ARBA00011262"/>
    </source>
</evidence>
<organism evidence="9 10">
    <name type="scientific">Seinonella peptonophila</name>
    <dbReference type="NCBI Taxonomy" id="112248"/>
    <lineage>
        <taxon>Bacteria</taxon>
        <taxon>Bacillati</taxon>
        <taxon>Bacillota</taxon>
        <taxon>Bacilli</taxon>
        <taxon>Bacillales</taxon>
        <taxon>Thermoactinomycetaceae</taxon>
        <taxon>Seinonella</taxon>
    </lineage>
</organism>
<evidence type="ECO:0000313" key="10">
    <source>
        <dbReference type="Proteomes" id="UP000184476"/>
    </source>
</evidence>
<feature type="signal peptide" evidence="7">
    <location>
        <begin position="1"/>
        <end position="22"/>
    </location>
</feature>
<feature type="domain" description="Periplasmic binding protein" evidence="8">
    <location>
        <begin position="41"/>
        <end position="297"/>
    </location>
</feature>
<dbReference type="STRING" id="112248.SAMN05444392_10688"/>
<keyword evidence="5" id="KW-0574">Periplasm</keyword>
<evidence type="ECO:0000313" key="9">
    <source>
        <dbReference type="EMBL" id="SHF01661.1"/>
    </source>
</evidence>
<evidence type="ECO:0000256" key="5">
    <source>
        <dbReference type="ARBA" id="ARBA00022764"/>
    </source>
</evidence>
<reference evidence="9 10" key="1">
    <citation type="submission" date="2016-11" db="EMBL/GenBank/DDBJ databases">
        <authorList>
            <person name="Jaros S."/>
            <person name="Januszkiewicz K."/>
            <person name="Wedrychowicz H."/>
        </authorList>
    </citation>
    <scope>NUCLEOTIDE SEQUENCE [LARGE SCALE GENOMIC DNA]</scope>
    <source>
        <strain evidence="9 10">DSM 44666</strain>
    </source>
</reference>
<dbReference type="PANTHER" id="PTHR30036">
    <property type="entry name" value="D-XYLOSE-BINDING PERIPLASMIC PROTEIN"/>
    <property type="match status" value="1"/>
</dbReference>
<dbReference type="GO" id="GO:0030288">
    <property type="term" value="C:outer membrane-bounded periplasmic space"/>
    <property type="evidence" value="ECO:0007669"/>
    <property type="project" value="TreeGrafter"/>
</dbReference>
<keyword evidence="4 7" id="KW-0732">Signal</keyword>
<dbReference type="GO" id="GO:0043190">
    <property type="term" value="C:ATP-binding cassette (ABC) transporter complex"/>
    <property type="evidence" value="ECO:0007669"/>
    <property type="project" value="InterPro"/>
</dbReference>